<sequence>MDNPSIYIAHRMHNRIRLKLSHPIRNVDRVKKDIENKQGIVSFEYSEITRSILIHFESLKIDMVEVIVRVSIEYSKEYNLSPIKVLNKNNCNSMPKGAYYSVGVILASYILKSVSPRKGVHTILNWLSVGSTASAIVEHALMEIKNKGSFDPEVVSVMYLFDSVRKGNYLGAAFITWITTFGRHLVNRSYGGIVLNIKEFEESRTKEKYYNVEFEEYRNIENKIDLVKEFASECIQCENNNLCKNNVMVNKTIMKNFSKDISCNRGQAINRFLLS</sequence>
<comment type="caution">
    <text evidence="1">The sequence shown here is derived from an EMBL/GenBank/DDBJ whole genome shotgun (WGS) entry which is preliminary data.</text>
</comment>
<protein>
    <submittedName>
        <fullName evidence="1">Uncharacterized protein</fullName>
    </submittedName>
</protein>
<dbReference type="OrthoDB" id="1931739at2"/>
<evidence type="ECO:0000313" key="2">
    <source>
        <dbReference type="Proteomes" id="UP000032250"/>
    </source>
</evidence>
<proteinExistence type="predicted"/>
<dbReference type="AlphaFoldDB" id="A0A0D0ZXH7"/>
<reference evidence="1 2" key="1">
    <citation type="submission" date="2014-06" db="EMBL/GenBank/DDBJ databases">
        <title>Genome characterization of distinct group I Clostridium botulinum lineages.</title>
        <authorList>
            <person name="Giordani F."/>
            <person name="Anselmo A."/>
            <person name="Fillo S."/>
            <person name="Palozzi A.M."/>
            <person name="Fortunato A."/>
            <person name="Gentile B."/>
            <person name="Ciammaruconi A."/>
            <person name="Anniballi F."/>
            <person name="De Medici D."/>
            <person name="Lista F."/>
        </authorList>
    </citation>
    <scope>NUCLEOTIDE SEQUENCE [LARGE SCALE GENOMIC DNA]</scope>
    <source>
        <strain evidence="1 2">B2 450</strain>
    </source>
</reference>
<gene>
    <name evidence="1" type="ORF">N495_06860</name>
</gene>
<dbReference type="RefSeq" id="WP_003486853.1">
    <property type="nucleotide sequence ID" value="NZ_JXSU01000007.1"/>
</dbReference>
<name>A0A0D0ZXH7_CLOBO</name>
<dbReference type="HOGENOM" id="CLU_1014523_0_0_9"/>
<accession>A0A0D0ZXH7</accession>
<evidence type="ECO:0000313" key="1">
    <source>
        <dbReference type="EMBL" id="KIS23318.1"/>
    </source>
</evidence>
<dbReference type="EMBL" id="JXSU01000007">
    <property type="protein sequence ID" value="KIS23318.1"/>
    <property type="molecule type" value="Genomic_DNA"/>
</dbReference>
<dbReference type="PATRIC" id="fig|1379739.3.peg.1707"/>
<dbReference type="Proteomes" id="UP000032250">
    <property type="component" value="Unassembled WGS sequence"/>
</dbReference>
<organism evidence="1 2">
    <name type="scientific">Clostridium botulinum B2 450</name>
    <dbReference type="NCBI Taxonomy" id="1379739"/>
    <lineage>
        <taxon>Bacteria</taxon>
        <taxon>Bacillati</taxon>
        <taxon>Bacillota</taxon>
        <taxon>Clostridia</taxon>
        <taxon>Eubacteriales</taxon>
        <taxon>Clostridiaceae</taxon>
        <taxon>Clostridium</taxon>
    </lineage>
</organism>